<dbReference type="InterPro" id="IPR001525">
    <property type="entry name" value="C5_MeTfrase"/>
</dbReference>
<accession>A0ABN9PQE4</accession>
<sequence>AGRHRKSGGSAWRKLAGRGDAASLCLEERAAVTKQPRRHQARLDADDGKAMPFDLGKIEDNAGEVGNVSAKVREDEFSAQLYVALALAMPGGSAGELIVGNSAPGEGALCWGTLTKVELREDVLADIQKFDEITARHQQMTGEELSDAMGRVIFTMALKCYAELQEHVSRNSSRLNAFEFARDEIASTMTAECAATDHPMEIDARWPKLELKLRARSTPRWRKMRRSLDAGEFSSVAQVIGLLMRPPTGRRRRIPGWRRPARRKGGNSEKGASRHQKMTGEGLSDAMGRVIFTMALKCHAELQGHVFRNSSRLDTFEFARDEIASTMTAECAATDHPMEIGARGKKTRSHHADCVWGPGALEACERGPCEKAFRGDRKNCADWKLHFCKLGHWIIDAATDWLLATNSWMAEASQAQGFRAGQLRACKLKLEQRFGVEIQMQDPIAAWLVDRAGRMTPKLHPRSQGGPSHKMLRGREYRGEVAAYGDEIRHRIGSAGCGPRSAAHRQPFKTIWESFLAEKAPDAVLARLLHHDAFVVTFSLYRQGRGLGRVFDWRCAVAILREMGVPIPSPVWNEVRSVALADQPAVIAPAETAVVEYNHRRKRRRLQIQLVNQQQKIKELETQLAQATLRDGLKRMTPWQGLSVALRRIASGVSANRAGLAFGIDLSRQSVTNWEIWLDACTISWARRFHHTNENELKMLGHAAAYHVIRADATNGLVWQKCKLHAVEVGSTYLALDNDARHSLLRYCDLQVLQAGTAWEYLMCVMVKQMDSIGCPTWVSPAPEGTLRFFIACTDAGGDIRAVRRRIKVACEEVPGLVYLEVNCFQHQGHLVDGHQCVGLQYCMEFLGSQVKYFSALQKIMNCWREYGALLYTHWSCQPGEAANAFEHASHLAPRCIAGRWGSKLTSERRLCTIMDSGCWRQFVNSMTAVLDKKARARLKKAQAQSSTNPDPIGKAMEVVMAVDELGIESSKAYSATMSKWGADATTALNDVPFLICMRLSRLVSSPLDHFRRVLQHHKMYVKETGSGSLAQLVWSKGAAIMAEYSAMADASFETADWCSFIDDLPIGTVRKVQPSFVYLLVSAAAEFDFRVMTHLRSWPFKLLLLVKDAARSASTDRARLVSELVGQWAAGSLDWATAKFAAHVGRPVLDDIAVTGVMPDTIWKMVKVLSELWLCDSQEVEGFNSIVKAQTQVAPRIELPLLSARCCAAKLMHACRPPGTSVTKWKNLLPLLADIRSAAVEEFGSGMNQALVPLPDAALAAPADPGMGDSDSDPDEPRRSPASPAVALADGGADDVGTEWDVGRLNLQWFRRWKEARDVLLSNSELPTAGCFGLRADSKADDGETNSLYSSTVWLCPRTIGYTGLLVQLDVVTSGATMALRRPLTTTRAQDVIADFLSQALACPEEAFHVWYSRVTFVDGGSAALAAEEMSDVLFMERVPPPPPKPRPAGSGSAAATAKPAKPYASAASGAAVGAAPEPAGDVLEAMDDWGDLSDERRAFVLEAALGKHDHLGDAEEEDLDQTPDDAALIEAFDDRDKAAVEALHTDMPDAASLSPHVVEEALLEEPEGDDAPVGPGDSTDGAKIALWAGNAVDGVAALQFWQDHVGQDPRDDQMCLMKFGVATEAGGATSTVGYVKLWDVGTMRGQTASLDAHSRVIWSVQTYHPTRHFVGEGTEMLHPALGVNMIKEKAKGRPLMPQPAIHLHRAFSLGYGGGYRSVDDIGQCFICERHRAEGYAEGYAAGENKGYEEGFQDGCLAGHFYHLGFSEGLYAEDYNAEDEYYEDYNADDEYGKGEGSDKDFGVDDCACSDSSACLDSYSDWSWDFGVDEDQAAESEDDWSWDFQAVEAEQAVQAAQAVQAPNRMGCGDSTLHRRLRVQCLWRPDSSQPTLGWAVENRLSTDVLAIRDCGESTLHRTSWEGTVENGVSTRQPFQEARRELRMLAEPPAHIFVDMNNFWDDERAAAGELTVDEYMVLVKSGKGFSLTGYCITHDSYSCAAESADVHVAGHPCQDWSSQGLRQKHNGQTLACTMAWVCHRYWLGDKVWVSENVPSFDPALMLTILEDKYIIQTTVLDTQELGWPQRRKRRITLGIKKDLIISRPWDAIAPATTARIIDGLTWRDLFVAEPKELLDELRWASSRPSSLYRHTDEGLRAALAAGRQHGGSGLKKMLKYADTAAANKGTALVDELVSLHRRSAYTKALSLWELVNLYGYMEKYGGDQTYFLNQNFLVWPHHGTTNVLPTLIRNMSMLFSAVHGRWVTPMETLLAQGFPVMAPFGAKGDSSFTRDRNDFHIPDRKRSEVLHQSGNAMNVHMIGLALLYNYLFITAFLSFSLSQLNLSEPRSPKSSQMAQMDGGSFAPLFEDDDADANADVQMMVGRFEPCESISVRYPGLKGNLLQQRVFEDYTIAPQGAKLAFFIGRNASDQVKALERHRLNAREHTTTRETYVRSILATGAMVGVRGQCWAVPSGANDGKYLLMSSATLVEAVYVAFMREPRNRYVRRSLSNGVSNYLLFHQETPDDVLIYLKELNNAFHRGAGTSFLETMDRVGDADKSWKIYAREKRITSRSCPSTGPDTYLQQYWKHVSKQFPGVWKNNFSFTNSKVIVSGLDRFKMGKQFLEAMCSCVNFCHPSMNTEKILASIRDVLAEITKSFSETIPEFHLIIILTEAFKFCVPKVLSFEDPDDDPTWICADSAQTGDFIMRLQLDMGGSVMFKPKAKPKGRPKSKAKAKAKGKAAARAAARKGAAGAAADEDLDDEDQPDMAVETIGTKIDLAAEAFAGSDEEEGATGATGSAGAQVKAPQSREKKFLDELYSAVVAVVRKVPDEKLNVETLRDCYRNGMHFAAKSKVINEQLFSDCETWTALRSTIRRVMRRHHGHVLDLLSPVDMEEAGASSQGSGNSGDVDVDIDLKDLNVPDGKDLLIMHYRAKFTESVSKEEVKAAVRSFVDSCDLDLPVDLRDYFVQWSQRVLKVIKPKLDVTTKRLDISALIECCATAFKNDGGVFLHLEGLMQLCECAKEEEVTTVTTVPDYAIPEIWGNDQRYLDAVSNFRATMMIAGLPKFASFVSQHDSHLLSKMSGDANLAELISNVDVWLHWSSESDSASWSSFWQALLRCPDIKKAQQFADERAKRMLSELGARATQLHTEAIAAAKEKKLAEVRAAKAQEETSVVAVGDGDKSEPSQKRQKTDQHVSVASIHAEFAQAVLQQLPQGEDPHAQFMPTYIMLALSKAESSLMTAAICGSFADQAWDCLYTEHSKVAAGDAHLFASPPKKTIRLTFAGKLPLLPAVGSIHVGTLFNVNMYLHPPALRVLTGTFFMPAWLVRTCKLNGDGFPLETPTCEVHEKKISVEYEVPGFLGAPGKLVKFDIKHFYVVLKQEFASEVEAGSVEMIRAPMKAELCEVSDAWAKSLVVKARERKPAPKAKASKPSHTDVQLSCKHLLPDDVLRWSSDLREHGVHVEVNAATAPDGEHIGGFPIASMTDRKVRWRFVATGHDQREEWPGQPEQTRHLKKIIGYADTLPETEEPGFVWTADPRPETTCASMMGMQHASNPSVLRFSRVQRLGLQCCIYLIETQNPSELHIYSDSAEHAGDATAGTLTQNGEWLEILAHGSSLNLRSAGGCAAVCPALAYNGARRKLPMTFRAVNAQAIFRARWLAVARAQDDSASRLIGKGEIPNKKQAQDVEQLRVEATTRGPTPALSPSDPGAQEAARNWIEAPEQGLALSVPMADSTSFEAEAMQAFTQKAMETILAQLPAALSAATVPLMEKYEVDVGTESVPIHISADKNKKMVSTEIACKKLQRCLADRGIRTFLDKDNGQLMAKWEPLDPRVRAKGKSFVAGRVLLVTIHNSVVDFTIYHWNVHNFAIDAAGLKEIQACIKSQLRRVRDDPLKYTVILTGDFNIPAKPIEHHRGFSPAKSPPHGHMHSEFGGIEDNTGHLHTTFWVMFSESVLFFGFVSCILPTTRSLPQYRVDGGFTGEAASPVAFRSQLRDKDELVEFRFIDYEMPRDPSRVRVITAEEQVKYAIAKARAAYSRKER</sequence>
<feature type="region of interest" description="Disordered" evidence="4">
    <location>
        <begin position="3170"/>
        <end position="3193"/>
    </location>
</feature>
<feature type="coiled-coil region" evidence="3">
    <location>
        <begin position="603"/>
        <end position="630"/>
    </location>
</feature>
<dbReference type="SUPFAM" id="SSF53335">
    <property type="entry name" value="S-adenosyl-L-methionine-dependent methyltransferases"/>
    <property type="match status" value="1"/>
</dbReference>
<dbReference type="Gene3D" id="3.40.50.150">
    <property type="entry name" value="Vaccinia Virus protein VP39"/>
    <property type="match status" value="1"/>
</dbReference>
<keyword evidence="2" id="KW-0808">Transferase</keyword>
<feature type="compositionally biased region" description="Low complexity" evidence="4">
    <location>
        <begin position="1449"/>
        <end position="1459"/>
    </location>
</feature>
<evidence type="ECO:0000256" key="1">
    <source>
        <dbReference type="ARBA" id="ARBA00022603"/>
    </source>
</evidence>
<dbReference type="InterPro" id="IPR029063">
    <property type="entry name" value="SAM-dependent_MTases_sf"/>
</dbReference>
<feature type="region of interest" description="Disordered" evidence="4">
    <location>
        <begin position="1439"/>
        <end position="1459"/>
    </location>
</feature>
<feature type="compositionally biased region" description="Low complexity" evidence="4">
    <location>
        <begin position="1281"/>
        <end position="1292"/>
    </location>
</feature>
<evidence type="ECO:0000313" key="5">
    <source>
        <dbReference type="EMBL" id="CAK0792635.1"/>
    </source>
</evidence>
<evidence type="ECO:0000256" key="2">
    <source>
        <dbReference type="ARBA" id="ARBA00022679"/>
    </source>
</evidence>
<evidence type="ECO:0000256" key="3">
    <source>
        <dbReference type="SAM" id="Coils"/>
    </source>
</evidence>
<keyword evidence="6" id="KW-1185">Reference proteome</keyword>
<dbReference type="EMBL" id="CAUYUJ010000803">
    <property type="protein sequence ID" value="CAK0792635.1"/>
    <property type="molecule type" value="Genomic_DNA"/>
</dbReference>
<proteinExistence type="predicted"/>
<keyword evidence="1" id="KW-0489">Methyltransferase</keyword>
<feature type="non-terminal residue" evidence="5">
    <location>
        <position position="4041"/>
    </location>
</feature>
<protein>
    <submittedName>
        <fullName evidence="5">Uncharacterized protein</fullName>
    </submittedName>
</protein>
<dbReference type="Pfam" id="PF00145">
    <property type="entry name" value="DNA_methylase"/>
    <property type="match status" value="1"/>
</dbReference>
<feature type="region of interest" description="Disordered" evidence="4">
    <location>
        <begin position="250"/>
        <end position="280"/>
    </location>
</feature>
<organism evidence="5 6">
    <name type="scientific">Prorocentrum cordatum</name>
    <dbReference type="NCBI Taxonomy" id="2364126"/>
    <lineage>
        <taxon>Eukaryota</taxon>
        <taxon>Sar</taxon>
        <taxon>Alveolata</taxon>
        <taxon>Dinophyceae</taxon>
        <taxon>Prorocentrales</taxon>
        <taxon>Prorocentraceae</taxon>
        <taxon>Prorocentrum</taxon>
    </lineage>
</organism>
<feature type="compositionally biased region" description="Low complexity" evidence="4">
    <location>
        <begin position="1260"/>
        <end position="1270"/>
    </location>
</feature>
<name>A0ABN9PQE4_9DINO</name>
<evidence type="ECO:0000256" key="4">
    <source>
        <dbReference type="SAM" id="MobiDB-lite"/>
    </source>
</evidence>
<gene>
    <name evidence="5" type="ORF">PCOR1329_LOCUS3159</name>
</gene>
<feature type="compositionally biased region" description="Basic and acidic residues" evidence="4">
    <location>
        <begin position="3178"/>
        <end position="3193"/>
    </location>
</feature>
<feature type="region of interest" description="Disordered" evidence="4">
    <location>
        <begin position="1260"/>
        <end position="1295"/>
    </location>
</feature>
<reference evidence="5" key="1">
    <citation type="submission" date="2023-10" db="EMBL/GenBank/DDBJ databases">
        <authorList>
            <person name="Chen Y."/>
            <person name="Shah S."/>
            <person name="Dougan E. K."/>
            <person name="Thang M."/>
            <person name="Chan C."/>
        </authorList>
    </citation>
    <scope>NUCLEOTIDE SEQUENCE [LARGE SCALE GENOMIC DNA]</scope>
</reference>
<feature type="compositionally biased region" description="Basic residues" evidence="4">
    <location>
        <begin position="250"/>
        <end position="265"/>
    </location>
</feature>
<keyword evidence="3" id="KW-0175">Coiled coil</keyword>
<dbReference type="Proteomes" id="UP001189429">
    <property type="component" value="Unassembled WGS sequence"/>
</dbReference>
<feature type="non-terminal residue" evidence="5">
    <location>
        <position position="1"/>
    </location>
</feature>
<evidence type="ECO:0000313" key="6">
    <source>
        <dbReference type="Proteomes" id="UP001189429"/>
    </source>
</evidence>
<comment type="caution">
    <text evidence="5">The sequence shown here is derived from an EMBL/GenBank/DDBJ whole genome shotgun (WGS) entry which is preliminary data.</text>
</comment>